<dbReference type="Proteomes" id="UP000050525">
    <property type="component" value="Unassembled WGS sequence"/>
</dbReference>
<name>A0A151MRR5_ALLMI</name>
<accession>A0A151MRR5</accession>
<evidence type="ECO:0000313" key="2">
    <source>
        <dbReference type="Proteomes" id="UP000050525"/>
    </source>
</evidence>
<proteinExistence type="predicted"/>
<dbReference type="EMBL" id="AKHW03005355">
    <property type="protein sequence ID" value="KYO27119.1"/>
    <property type="molecule type" value="Genomic_DNA"/>
</dbReference>
<keyword evidence="2" id="KW-1185">Reference proteome</keyword>
<comment type="caution">
    <text evidence="1">The sequence shown here is derived from an EMBL/GenBank/DDBJ whole genome shotgun (WGS) entry which is preliminary data.</text>
</comment>
<organism evidence="1 2">
    <name type="scientific">Alligator mississippiensis</name>
    <name type="common">American alligator</name>
    <dbReference type="NCBI Taxonomy" id="8496"/>
    <lineage>
        <taxon>Eukaryota</taxon>
        <taxon>Metazoa</taxon>
        <taxon>Chordata</taxon>
        <taxon>Craniata</taxon>
        <taxon>Vertebrata</taxon>
        <taxon>Euteleostomi</taxon>
        <taxon>Archelosauria</taxon>
        <taxon>Archosauria</taxon>
        <taxon>Crocodylia</taxon>
        <taxon>Alligatoridae</taxon>
        <taxon>Alligatorinae</taxon>
        <taxon>Alligator</taxon>
    </lineage>
</organism>
<evidence type="ECO:0000313" key="1">
    <source>
        <dbReference type="EMBL" id="KYO27119.1"/>
    </source>
</evidence>
<reference evidence="1 2" key="1">
    <citation type="journal article" date="2012" name="Genome Biol.">
        <title>Sequencing three crocodilian genomes to illuminate the evolution of archosaurs and amniotes.</title>
        <authorList>
            <person name="St John J.A."/>
            <person name="Braun E.L."/>
            <person name="Isberg S.R."/>
            <person name="Miles L.G."/>
            <person name="Chong A.Y."/>
            <person name="Gongora J."/>
            <person name="Dalzell P."/>
            <person name="Moran C."/>
            <person name="Bed'hom B."/>
            <person name="Abzhanov A."/>
            <person name="Burgess S.C."/>
            <person name="Cooksey A.M."/>
            <person name="Castoe T.A."/>
            <person name="Crawford N.G."/>
            <person name="Densmore L.D."/>
            <person name="Drew J.C."/>
            <person name="Edwards S.V."/>
            <person name="Faircloth B.C."/>
            <person name="Fujita M.K."/>
            <person name="Greenwold M.J."/>
            <person name="Hoffmann F.G."/>
            <person name="Howard J.M."/>
            <person name="Iguchi T."/>
            <person name="Janes D.E."/>
            <person name="Khan S.Y."/>
            <person name="Kohno S."/>
            <person name="de Koning A.J."/>
            <person name="Lance S.L."/>
            <person name="McCarthy F.M."/>
            <person name="McCormack J.E."/>
            <person name="Merchant M.E."/>
            <person name="Peterson D.G."/>
            <person name="Pollock D.D."/>
            <person name="Pourmand N."/>
            <person name="Raney B.J."/>
            <person name="Roessler K.A."/>
            <person name="Sanford J.R."/>
            <person name="Sawyer R.H."/>
            <person name="Schmidt C.J."/>
            <person name="Triplett E.W."/>
            <person name="Tuberville T.D."/>
            <person name="Venegas-Anaya M."/>
            <person name="Howard J.T."/>
            <person name="Jarvis E.D."/>
            <person name="Guillette L.J.Jr."/>
            <person name="Glenn T.C."/>
            <person name="Green R.E."/>
            <person name="Ray D.A."/>
        </authorList>
    </citation>
    <scope>NUCLEOTIDE SEQUENCE [LARGE SCALE GENOMIC DNA]</scope>
    <source>
        <strain evidence="1">KSC_2009_1</strain>
    </source>
</reference>
<gene>
    <name evidence="1" type="ORF">Y1Q_0021972</name>
</gene>
<protein>
    <submittedName>
        <fullName evidence="1">Uncharacterized protein</fullName>
    </submittedName>
</protein>
<dbReference type="AlphaFoldDB" id="A0A151MRR5"/>
<sequence>MQELCGGSKVKPGETLAMWLGHLVVEFGSDLLDLEEASFLTRQASWSGGHATDLNVVTGNAYWPIPLPALVAGQVCHKSHAWHNGRPPNLSAEQLLLAIIGVS</sequence>